<dbReference type="Proteomes" id="UP000015346">
    <property type="component" value="Unassembled WGS sequence"/>
</dbReference>
<dbReference type="InterPro" id="IPR015421">
    <property type="entry name" value="PyrdxlP-dep_Trfase_major"/>
</dbReference>
<dbReference type="GO" id="GO:0030170">
    <property type="term" value="F:pyridoxal phosphate binding"/>
    <property type="evidence" value="ECO:0007669"/>
    <property type="project" value="InterPro"/>
</dbReference>
<dbReference type="EMBL" id="AOLV01000010">
    <property type="protein sequence ID" value="EPX86494.1"/>
    <property type="molecule type" value="Genomic_DNA"/>
</dbReference>
<dbReference type="PATRIC" id="fig|1123069.3.peg.1281"/>
<dbReference type="SUPFAM" id="SSF53383">
    <property type="entry name" value="PLP-dependent transferases"/>
    <property type="match status" value="1"/>
</dbReference>
<dbReference type="Gene3D" id="3.40.640.10">
    <property type="entry name" value="Type I PLP-dependent aspartate aminotransferase-like (Major domain)"/>
    <property type="match status" value="1"/>
</dbReference>
<protein>
    <submittedName>
        <fullName evidence="4">O-acetylhomoserine sulfhydrylase</fullName>
    </submittedName>
</protein>
<evidence type="ECO:0000256" key="1">
    <source>
        <dbReference type="ARBA" id="ARBA00001933"/>
    </source>
</evidence>
<dbReference type="InterPro" id="IPR000277">
    <property type="entry name" value="Cys/Met-Metab_PyrdxlP-dep_enz"/>
</dbReference>
<evidence type="ECO:0000256" key="3">
    <source>
        <dbReference type="RuleBase" id="RU362118"/>
    </source>
</evidence>
<dbReference type="HOGENOM" id="CLU_3047670_0_0_5"/>
<evidence type="ECO:0000313" key="5">
    <source>
        <dbReference type="Proteomes" id="UP000015346"/>
    </source>
</evidence>
<gene>
    <name evidence="4" type="ORF">ruthe_01309</name>
</gene>
<keyword evidence="2 3" id="KW-0663">Pyridoxal phosphate</keyword>
<comment type="cofactor">
    <cofactor evidence="1 3">
        <name>pyridoxal 5'-phosphate</name>
        <dbReference type="ChEBI" id="CHEBI:597326"/>
    </cofactor>
</comment>
<evidence type="ECO:0000256" key="2">
    <source>
        <dbReference type="ARBA" id="ARBA00022898"/>
    </source>
</evidence>
<sequence length="54" mass="5955">MQFDTMQVHAGTAPDAATGARQVPIYQSTAFVFRDADHAARLSTFRKWDTSIPA</sequence>
<comment type="similarity">
    <text evidence="3">Belongs to the trans-sulfuration enzymes family.</text>
</comment>
<dbReference type="InterPro" id="IPR015424">
    <property type="entry name" value="PyrdxlP-dep_Trfase"/>
</dbReference>
<keyword evidence="5" id="KW-1185">Reference proteome</keyword>
<accession>S9SJH2</accession>
<name>S9SJH2_9RHOB</name>
<organism evidence="4 5">
    <name type="scientific">Rubellimicrobium thermophilum DSM 16684</name>
    <dbReference type="NCBI Taxonomy" id="1123069"/>
    <lineage>
        <taxon>Bacteria</taxon>
        <taxon>Pseudomonadati</taxon>
        <taxon>Pseudomonadota</taxon>
        <taxon>Alphaproteobacteria</taxon>
        <taxon>Rhodobacterales</taxon>
        <taxon>Roseobacteraceae</taxon>
        <taxon>Rubellimicrobium</taxon>
    </lineage>
</organism>
<proteinExistence type="inferred from homology"/>
<reference evidence="4 5" key="1">
    <citation type="journal article" date="2013" name="Stand. Genomic Sci.">
        <title>Genome sequence of the reddish-pigmented Rubellimicrobium thermophilum type strain (DSM 16684(T)), a member of the Roseobacter clade.</title>
        <authorList>
            <person name="Fiebig A."/>
            <person name="Riedel T."/>
            <person name="Gronow S."/>
            <person name="Petersen J."/>
            <person name="Klenk H.P."/>
            <person name="Goker M."/>
        </authorList>
    </citation>
    <scope>NUCLEOTIDE SEQUENCE [LARGE SCALE GENOMIC DNA]</scope>
    <source>
        <strain evidence="4 5">DSM 16684</strain>
    </source>
</reference>
<dbReference type="STRING" id="1123069.ruthe_01309"/>
<comment type="caution">
    <text evidence="4">The sequence shown here is derived from an EMBL/GenBank/DDBJ whole genome shotgun (WGS) entry which is preliminary data.</text>
</comment>
<evidence type="ECO:0000313" key="4">
    <source>
        <dbReference type="EMBL" id="EPX86494.1"/>
    </source>
</evidence>
<dbReference type="Pfam" id="PF01053">
    <property type="entry name" value="Cys_Met_Meta_PP"/>
    <property type="match status" value="1"/>
</dbReference>
<dbReference type="GO" id="GO:0019346">
    <property type="term" value="P:transsulfuration"/>
    <property type="evidence" value="ECO:0007669"/>
    <property type="project" value="InterPro"/>
</dbReference>
<dbReference type="AlphaFoldDB" id="S9SJH2"/>